<dbReference type="Gene3D" id="3.30.565.10">
    <property type="entry name" value="Histidine kinase-like ATPase, C-terminal domain"/>
    <property type="match status" value="1"/>
</dbReference>
<dbReference type="Gene3D" id="2.60.40.2380">
    <property type="match status" value="1"/>
</dbReference>
<dbReference type="SMART" id="SM00387">
    <property type="entry name" value="HATPase_c"/>
    <property type="match status" value="1"/>
</dbReference>
<reference evidence="7 8" key="1">
    <citation type="submission" date="2019-03" db="EMBL/GenBank/DDBJ databases">
        <title>Genomic Encyclopedia of Type Strains, Phase IV (KMG-IV): sequencing the most valuable type-strain genomes for metagenomic binning, comparative biology and taxonomic classification.</title>
        <authorList>
            <person name="Goeker M."/>
        </authorList>
    </citation>
    <scope>NUCLEOTIDE SEQUENCE [LARGE SCALE GENOMIC DNA]</scope>
    <source>
        <strain evidence="7 8">DSM 21100</strain>
    </source>
</reference>
<dbReference type="PANTHER" id="PTHR43065:SF50">
    <property type="entry name" value="HISTIDINE KINASE"/>
    <property type="match status" value="1"/>
</dbReference>
<feature type="transmembrane region" description="Helical" evidence="5">
    <location>
        <begin position="292"/>
        <end position="310"/>
    </location>
</feature>
<feature type="transmembrane region" description="Helical" evidence="5">
    <location>
        <begin position="322"/>
        <end position="339"/>
    </location>
</feature>
<keyword evidence="8" id="KW-1185">Reference proteome</keyword>
<dbReference type="EC" id="2.7.13.3" evidence="2"/>
<dbReference type="SUPFAM" id="SSF55874">
    <property type="entry name" value="ATPase domain of HSP90 chaperone/DNA topoisomerase II/histidine kinase"/>
    <property type="match status" value="1"/>
</dbReference>
<dbReference type="InterPro" id="IPR036890">
    <property type="entry name" value="HATPase_C_sf"/>
</dbReference>
<evidence type="ECO:0000256" key="1">
    <source>
        <dbReference type="ARBA" id="ARBA00000085"/>
    </source>
</evidence>
<feature type="transmembrane region" description="Helical" evidence="5">
    <location>
        <begin position="171"/>
        <end position="192"/>
    </location>
</feature>
<dbReference type="Gene3D" id="1.10.287.130">
    <property type="match status" value="1"/>
</dbReference>
<feature type="domain" description="Histidine kinase" evidence="6">
    <location>
        <begin position="453"/>
        <end position="703"/>
    </location>
</feature>
<dbReference type="InterPro" id="IPR003594">
    <property type="entry name" value="HATPase_dom"/>
</dbReference>
<feature type="transmembrane region" description="Helical" evidence="5">
    <location>
        <begin position="351"/>
        <end position="371"/>
    </location>
</feature>
<evidence type="ECO:0000259" key="6">
    <source>
        <dbReference type="PROSITE" id="PS50109"/>
    </source>
</evidence>
<dbReference type="Pfam" id="PF07695">
    <property type="entry name" value="7TMR-DISM_7TM"/>
    <property type="match status" value="1"/>
</dbReference>
<dbReference type="InterPro" id="IPR011622">
    <property type="entry name" value="7TMR_DISM_rcpt_extracell_dom2"/>
</dbReference>
<keyword evidence="4" id="KW-0175">Coiled coil</keyword>
<keyword evidence="3" id="KW-0597">Phosphoprotein</keyword>
<protein>
    <recommendedName>
        <fullName evidence="2">histidine kinase</fullName>
        <ecNumber evidence="2">2.7.13.3</ecNumber>
    </recommendedName>
</protein>
<gene>
    <name evidence="7" type="ORF">EDD80_108138</name>
</gene>
<evidence type="ECO:0000256" key="4">
    <source>
        <dbReference type="SAM" id="Coils"/>
    </source>
</evidence>
<keyword evidence="5" id="KW-0472">Membrane</keyword>
<dbReference type="PROSITE" id="PS50109">
    <property type="entry name" value="HIS_KIN"/>
    <property type="match status" value="1"/>
</dbReference>
<proteinExistence type="predicted"/>
<dbReference type="GO" id="GO:0000155">
    <property type="term" value="F:phosphorelay sensor kinase activity"/>
    <property type="evidence" value="ECO:0007669"/>
    <property type="project" value="InterPro"/>
</dbReference>
<dbReference type="OrthoDB" id="9806995at2"/>
<dbReference type="InterPro" id="IPR005467">
    <property type="entry name" value="His_kinase_dom"/>
</dbReference>
<evidence type="ECO:0000313" key="7">
    <source>
        <dbReference type="EMBL" id="TCS86345.1"/>
    </source>
</evidence>
<name>A0A4R3KQ35_9SPHI</name>
<dbReference type="InterPro" id="IPR003661">
    <property type="entry name" value="HisK_dim/P_dom"/>
</dbReference>
<feature type="transmembrane region" description="Helical" evidence="5">
    <location>
        <begin position="199"/>
        <end position="221"/>
    </location>
</feature>
<accession>A0A4R3KQ35</accession>
<dbReference type="AlphaFoldDB" id="A0A4R3KQ35"/>
<feature type="transmembrane region" description="Helical" evidence="5">
    <location>
        <begin position="227"/>
        <end position="251"/>
    </location>
</feature>
<feature type="transmembrane region" description="Helical" evidence="5">
    <location>
        <begin position="263"/>
        <end position="286"/>
    </location>
</feature>
<comment type="catalytic activity">
    <reaction evidence="1">
        <text>ATP + protein L-histidine = ADP + protein N-phospho-L-histidine.</text>
        <dbReference type="EC" id="2.7.13.3"/>
    </reaction>
</comment>
<dbReference type="Proteomes" id="UP000295807">
    <property type="component" value="Unassembled WGS sequence"/>
</dbReference>
<evidence type="ECO:0000256" key="2">
    <source>
        <dbReference type="ARBA" id="ARBA00012438"/>
    </source>
</evidence>
<sequence>MPGFILLIVTSFFLYPGNEVLIQFPGTSIQYFEDSHSTLTANQVLDSNAFRPGAKEILNFGVTNSTYWFRLDIRNNSAADEVFLLLEQPLLDLVEVYKVSGSQAILLDIISKDQSFYTRKFPQINRVMSIPIRSGESGTVLLKVRSASTIILPLKIGFREQIFHFNFRKELWLSVYTGIMLATIIYNLFIFFSIRDRNYLLYVAYVLLITLTQTSLPGFAFKYFWPGFTFLAIHGPLIFSCLTGIAALEFIKEFLHAREFTPRLTMGIPLFIGLFITAILLSLTGFRVEGFLIMQTATAAASLFSLFISYRIYRLNYRPAKFFLLAWTILLVGAVVFVLKDFELVPYNNLTTSAVLISSALEALLLSFALADKINMLRKEKEESREQAMAAMAEIAKIGREQNIILETKVSERTLALKQSNEELNKAMQELKEAESQLVESEKMASLGQLTAGIAHEINNPTNFVTANVKPLRRDIEMIIRLFEQIEAVAVSAAGEEEKQARIRQLKDGLDYGYLKTEINELIRGIEEGSGRTAEIIKGLRNFSRLDEATLKKASINEGIDSTIVIINHMLEGQIEIVKNYGQLPLVECYPGKLNQVFLNILTNGLQAIKAKFGNRPGGVFTISTSVSGNIVRGIFKDNGIGMDKGTQDKIFEPFFTTKKVNEGIGLGMSIVYSIVRKHNGKITVMSTPGAGTEFHIQLPVTHFNGEPNI</sequence>
<evidence type="ECO:0000313" key="8">
    <source>
        <dbReference type="Proteomes" id="UP000295807"/>
    </source>
</evidence>
<evidence type="ECO:0000256" key="3">
    <source>
        <dbReference type="ARBA" id="ARBA00022553"/>
    </source>
</evidence>
<comment type="caution">
    <text evidence="7">The sequence shown here is derived from an EMBL/GenBank/DDBJ whole genome shotgun (WGS) entry which is preliminary data.</text>
</comment>
<dbReference type="PRINTS" id="PR00344">
    <property type="entry name" value="BCTRLSENSOR"/>
</dbReference>
<dbReference type="RefSeq" id="WP_132129746.1">
    <property type="nucleotide sequence ID" value="NZ_CP042432.1"/>
</dbReference>
<feature type="coiled-coil region" evidence="4">
    <location>
        <begin position="374"/>
        <end position="444"/>
    </location>
</feature>
<dbReference type="EMBL" id="SMAD01000008">
    <property type="protein sequence ID" value="TCS86345.1"/>
    <property type="molecule type" value="Genomic_DNA"/>
</dbReference>
<organism evidence="7 8">
    <name type="scientific">Anseongella ginsenosidimutans</name>
    <dbReference type="NCBI Taxonomy" id="496056"/>
    <lineage>
        <taxon>Bacteria</taxon>
        <taxon>Pseudomonadati</taxon>
        <taxon>Bacteroidota</taxon>
        <taxon>Sphingobacteriia</taxon>
        <taxon>Sphingobacteriales</taxon>
        <taxon>Sphingobacteriaceae</taxon>
        <taxon>Anseongella</taxon>
    </lineage>
</organism>
<dbReference type="PANTHER" id="PTHR43065">
    <property type="entry name" value="SENSOR HISTIDINE KINASE"/>
    <property type="match status" value="1"/>
</dbReference>
<dbReference type="CDD" id="cd00082">
    <property type="entry name" value="HisKA"/>
    <property type="match status" value="1"/>
</dbReference>
<keyword evidence="5" id="KW-1133">Transmembrane helix</keyword>
<evidence type="ECO:0000256" key="5">
    <source>
        <dbReference type="SAM" id="Phobius"/>
    </source>
</evidence>
<keyword evidence="5" id="KW-0812">Transmembrane</keyword>
<dbReference type="InterPro" id="IPR011623">
    <property type="entry name" value="7TMR_DISM_rcpt_extracell_dom1"/>
</dbReference>
<dbReference type="Pfam" id="PF07696">
    <property type="entry name" value="7TMR-DISMED2"/>
    <property type="match status" value="1"/>
</dbReference>
<dbReference type="InterPro" id="IPR004358">
    <property type="entry name" value="Sig_transdc_His_kin-like_C"/>
</dbReference>
<dbReference type="Pfam" id="PF02518">
    <property type="entry name" value="HATPase_c"/>
    <property type="match status" value="1"/>
</dbReference>